<dbReference type="EMBL" id="JASDDP010000015">
    <property type="protein sequence ID" value="MDJ1645760.1"/>
    <property type="molecule type" value="Genomic_DNA"/>
</dbReference>
<reference evidence="6" key="1">
    <citation type="submission" date="2023-05" db="EMBL/GenBank/DDBJ databases">
        <title>Mycoplasma phocimorsus sp. nov., isolated from Scandinavian patients with seal finger or septic arthritis after contact with seals.</title>
        <authorList>
            <person name="Skafte-Holm A."/>
            <person name="Pedersen T.R."/>
            <person name="Froelund M."/>
            <person name="Stegger M."/>
            <person name="Qvortrup K."/>
            <person name="Michaels D.L."/>
            <person name="Brown D.R."/>
            <person name="Jensen J.S."/>
        </authorList>
    </citation>
    <scope>NUCLEOTIDE SEQUENCE</scope>
    <source>
        <strain evidence="6">M5725</strain>
    </source>
</reference>
<dbReference type="PANTHER" id="PTHR30061">
    <property type="entry name" value="MALTOSE-BINDING PERIPLASMIC PROTEIN"/>
    <property type="match status" value="1"/>
</dbReference>
<evidence type="ECO:0000256" key="5">
    <source>
        <dbReference type="SAM" id="SignalP"/>
    </source>
</evidence>
<dbReference type="Proteomes" id="UP001224428">
    <property type="component" value="Unassembled WGS sequence"/>
</dbReference>
<evidence type="ECO:0000256" key="2">
    <source>
        <dbReference type="ARBA" id="ARBA00022448"/>
    </source>
</evidence>
<evidence type="ECO:0000313" key="6">
    <source>
        <dbReference type="EMBL" id="MDJ1645760.1"/>
    </source>
</evidence>
<name>A0AAJ1UWW4_9MOLU</name>
<dbReference type="GO" id="GO:1901982">
    <property type="term" value="F:maltose binding"/>
    <property type="evidence" value="ECO:0007669"/>
    <property type="project" value="TreeGrafter"/>
</dbReference>
<dbReference type="GO" id="GO:0055052">
    <property type="term" value="C:ATP-binding cassette (ABC) transporter complex, substrate-binding subunit-containing"/>
    <property type="evidence" value="ECO:0007669"/>
    <property type="project" value="TreeGrafter"/>
</dbReference>
<dbReference type="Gene3D" id="3.40.190.10">
    <property type="entry name" value="Periplasmic binding protein-like II"/>
    <property type="match status" value="2"/>
</dbReference>
<evidence type="ECO:0008006" key="8">
    <source>
        <dbReference type="Google" id="ProtNLM"/>
    </source>
</evidence>
<keyword evidence="2" id="KW-0813">Transport</keyword>
<accession>A0AAJ1UWW4</accession>
<feature type="region of interest" description="Disordered" evidence="4">
    <location>
        <begin position="482"/>
        <end position="572"/>
    </location>
</feature>
<comment type="caution">
    <text evidence="6">The sequence shown here is derived from an EMBL/GenBank/DDBJ whole genome shotgun (WGS) entry which is preliminary data.</text>
</comment>
<keyword evidence="3 5" id="KW-0732">Signal</keyword>
<feature type="chain" id="PRO_5042470051" description="Lipoprotein" evidence="5">
    <location>
        <begin position="25"/>
        <end position="572"/>
    </location>
</feature>
<dbReference type="SUPFAM" id="SSF53850">
    <property type="entry name" value="Periplasmic binding protein-like II"/>
    <property type="match status" value="1"/>
</dbReference>
<dbReference type="AlphaFoldDB" id="A0AAJ1UWW4"/>
<dbReference type="PANTHER" id="PTHR30061:SF50">
    <property type="entry name" value="MALTOSE_MALTODEXTRIN-BINDING PERIPLASMIC PROTEIN"/>
    <property type="match status" value="1"/>
</dbReference>
<evidence type="ECO:0000256" key="1">
    <source>
        <dbReference type="ARBA" id="ARBA00008520"/>
    </source>
</evidence>
<comment type="similarity">
    <text evidence="1">Belongs to the bacterial solute-binding protein 1 family.</text>
</comment>
<gene>
    <name evidence="6" type="ORF">QLQ80_01485</name>
</gene>
<dbReference type="RefSeq" id="WP_283827234.1">
    <property type="nucleotide sequence ID" value="NZ_JASDDP010000015.1"/>
</dbReference>
<proteinExistence type="inferred from homology"/>
<sequence length="572" mass="64042">MTKSKKILLKLAGFASLGAISAIAVSCGNKTVKPQENVSLDFNGKVKIAIEEAWEKIITNALGKLTPEEQSKIEIVKLENGTAGSYIENNIVKDPAEAADIFPTALDKFDSLVSKGSLFEIKKEDLEQYGENSELVEINGKYWGYPLNVESIFTIYNIEKFPNGIESIDQILTTDPTQTKFAAQFNNMWHGSIFPNTLFSMTDKDVAKQWVGSKLSKASPMLKNPEFKKLMEELYNYNVSLKKSGGALQRIATNNNRDEAIRQGIADGSIQGIIDGPWIVQEVISRIMKTFDADKPKAVEMLKKLRAAKLPTYKNQQLRHFKGGWAFSINKAALLKGNDIKRASNKSRLANKFASLLTSAEFASDWFAQGGKISGAKDAQPKVAAEDMKLQIPGDAKNTLHDMKEWIKVPGFKEAVESFFSGTLSAVGKQAGYNVKQPTWPGGGFWDAWDKNGFSSEFKDFNQFWAKFAEEINLAYIDKKEEEKKPEAEVKPEMKPEAKMDEKKSEEKKPEAEIKPEAKMDEKKPEAEVKPEIKPEAKMDEKKPEIKPEEKKPEAKMDEKKPEMEKATEVKA</sequence>
<feature type="signal peptide" evidence="5">
    <location>
        <begin position="1"/>
        <end position="24"/>
    </location>
</feature>
<organism evidence="6 7">
    <name type="scientific">Mycoplasma phocimorsus</name>
    <dbReference type="NCBI Taxonomy" id="3045839"/>
    <lineage>
        <taxon>Bacteria</taxon>
        <taxon>Bacillati</taxon>
        <taxon>Mycoplasmatota</taxon>
        <taxon>Mollicutes</taxon>
        <taxon>Mycoplasmataceae</taxon>
        <taxon>Mycoplasma</taxon>
    </lineage>
</organism>
<protein>
    <recommendedName>
        <fullName evidence="8">Lipoprotein</fullName>
    </recommendedName>
</protein>
<evidence type="ECO:0000256" key="4">
    <source>
        <dbReference type="SAM" id="MobiDB-lite"/>
    </source>
</evidence>
<dbReference type="GO" id="GO:0042956">
    <property type="term" value="P:maltodextrin transmembrane transport"/>
    <property type="evidence" value="ECO:0007669"/>
    <property type="project" value="TreeGrafter"/>
</dbReference>
<evidence type="ECO:0000313" key="7">
    <source>
        <dbReference type="Proteomes" id="UP001224428"/>
    </source>
</evidence>
<dbReference type="PROSITE" id="PS51257">
    <property type="entry name" value="PROKAR_LIPOPROTEIN"/>
    <property type="match status" value="1"/>
</dbReference>
<evidence type="ECO:0000256" key="3">
    <source>
        <dbReference type="ARBA" id="ARBA00022729"/>
    </source>
</evidence>
<dbReference type="GO" id="GO:0015768">
    <property type="term" value="P:maltose transport"/>
    <property type="evidence" value="ECO:0007669"/>
    <property type="project" value="TreeGrafter"/>
</dbReference>
<keyword evidence="7" id="KW-1185">Reference proteome</keyword>